<keyword evidence="3" id="KW-0732">Signal</keyword>
<dbReference type="GO" id="GO:0030288">
    <property type="term" value="C:outer membrane-bounded periplasmic space"/>
    <property type="evidence" value="ECO:0007669"/>
    <property type="project" value="UniProtKB-ARBA"/>
</dbReference>
<keyword evidence="6" id="KW-1185">Reference proteome</keyword>
<dbReference type="Pfam" id="PF00496">
    <property type="entry name" value="SBP_bac_5"/>
    <property type="match status" value="1"/>
</dbReference>
<dbReference type="AlphaFoldDB" id="A0A316CQW7"/>
<dbReference type="PROSITE" id="PS51318">
    <property type="entry name" value="TAT"/>
    <property type="match status" value="1"/>
</dbReference>
<dbReference type="GO" id="GO:0043190">
    <property type="term" value="C:ATP-binding cassette (ABC) transporter complex"/>
    <property type="evidence" value="ECO:0007669"/>
    <property type="project" value="InterPro"/>
</dbReference>
<dbReference type="InterPro" id="IPR000914">
    <property type="entry name" value="SBP_5_dom"/>
</dbReference>
<dbReference type="Proteomes" id="UP000245396">
    <property type="component" value="Unassembled WGS sequence"/>
</dbReference>
<dbReference type="PANTHER" id="PTHR30290">
    <property type="entry name" value="PERIPLASMIC BINDING COMPONENT OF ABC TRANSPORTER"/>
    <property type="match status" value="1"/>
</dbReference>
<evidence type="ECO:0000313" key="6">
    <source>
        <dbReference type="Proteomes" id="UP000245396"/>
    </source>
</evidence>
<evidence type="ECO:0000256" key="1">
    <source>
        <dbReference type="ARBA" id="ARBA00004418"/>
    </source>
</evidence>
<feature type="signal peptide" evidence="3">
    <location>
        <begin position="1"/>
        <end position="26"/>
    </location>
</feature>
<feature type="domain" description="Solute-binding protein family 5" evidence="4">
    <location>
        <begin position="79"/>
        <end position="427"/>
    </location>
</feature>
<reference evidence="5 6" key="1">
    <citation type="submission" date="2018-05" db="EMBL/GenBank/DDBJ databases">
        <title>Genomic Encyclopedia of Type Strains, Phase IV (KMG-IV): sequencing the most valuable type-strain genomes for metagenomic binning, comparative biology and taxonomic classification.</title>
        <authorList>
            <person name="Goeker M."/>
        </authorList>
    </citation>
    <scope>NUCLEOTIDE SEQUENCE [LARGE SCALE GENOMIC DNA]</scope>
    <source>
        <strain evidence="5 6">DSM 6986</strain>
    </source>
</reference>
<evidence type="ECO:0000313" key="5">
    <source>
        <dbReference type="EMBL" id="PWJ84594.1"/>
    </source>
</evidence>
<protein>
    <submittedName>
        <fullName evidence="5">Peptide/nickel transport system substrate-binding protein</fullName>
    </submittedName>
</protein>
<dbReference type="STRING" id="1192868.GCA_000304395_00309"/>
<dbReference type="InterPro" id="IPR030678">
    <property type="entry name" value="Peptide/Ni-bd"/>
</dbReference>
<evidence type="ECO:0000259" key="4">
    <source>
        <dbReference type="Pfam" id="PF00496"/>
    </source>
</evidence>
<comment type="caution">
    <text evidence="5">The sequence shown here is derived from an EMBL/GenBank/DDBJ whole genome shotgun (WGS) entry which is preliminary data.</text>
</comment>
<dbReference type="InterPro" id="IPR039424">
    <property type="entry name" value="SBP_5"/>
</dbReference>
<gene>
    <name evidence="5" type="ORF">C7441_105210</name>
</gene>
<comment type="similarity">
    <text evidence="2">Belongs to the bacterial solute-binding protein 5 family.</text>
</comment>
<evidence type="ECO:0000256" key="2">
    <source>
        <dbReference type="ARBA" id="ARBA00005695"/>
    </source>
</evidence>
<dbReference type="CDD" id="cd08503">
    <property type="entry name" value="PBP2_NikA_DppA_OppA_like_17"/>
    <property type="match status" value="1"/>
</dbReference>
<dbReference type="GO" id="GO:0015833">
    <property type="term" value="P:peptide transport"/>
    <property type="evidence" value="ECO:0007669"/>
    <property type="project" value="TreeGrafter"/>
</dbReference>
<dbReference type="InterPro" id="IPR006311">
    <property type="entry name" value="TAT_signal"/>
</dbReference>
<dbReference type="SUPFAM" id="SSF53850">
    <property type="entry name" value="Periplasmic binding protein-like II"/>
    <property type="match status" value="1"/>
</dbReference>
<dbReference type="Gene3D" id="3.40.190.10">
    <property type="entry name" value="Periplasmic binding protein-like II"/>
    <property type="match status" value="1"/>
</dbReference>
<dbReference type="EMBL" id="QGGG01000005">
    <property type="protein sequence ID" value="PWJ84594.1"/>
    <property type="molecule type" value="Genomic_DNA"/>
</dbReference>
<dbReference type="GO" id="GO:1904680">
    <property type="term" value="F:peptide transmembrane transporter activity"/>
    <property type="evidence" value="ECO:0007669"/>
    <property type="project" value="TreeGrafter"/>
</dbReference>
<evidence type="ECO:0000256" key="3">
    <source>
        <dbReference type="SAM" id="SignalP"/>
    </source>
</evidence>
<sequence length="519" mass="57287">MRLNRRTFLLSTAAATALSVYAPAMALAQATPEKGGTLRVAIDQAVSVLHPLLSRVNPEYLAAELLYSSLTRLTVGMQAEPDLATEWNANDTLTEWTFKLRDGLKFHDGSDCTSADVVASFEAILDPKFASPGKNNVGPIEKVEAVDPQTVKFTLSTPYADFPAAVAYNNARIIPASVIAGNFESLRSAANGTGPFKLVSYEPDRLVVFERNPDYYDPARPYVDRVELKVFPDLGAQVSSLMAGDIDLVATVEPNDFMRLEGADGVDTLRAASGQFCNVNFGTDIAPFNDARVRRALALTIDREAMVDFMTEGFGIKGNDTPLNKSYPFFKALPQREADIAEARRLLAEAGFPDGFEAELIASDRPAIRTQLAIALREMAKEAGITINVRTMPHATYLDQVWTKGAFYIGFYNMQPTPDGIFKLLFTSDAAWNETRWNNKAFDALIEEARGILDPVKRTEVYTKAQELMHEDVPSLIPSFFDVLGAKRAWMHDYAIHPRASMFRLDFAWLDANSPTRAA</sequence>
<accession>A0A316CQW7</accession>
<proteinExistence type="inferred from homology"/>
<name>A0A316CQW7_PSESE</name>
<comment type="subcellular location">
    <subcellularLocation>
        <location evidence="1">Periplasm</location>
    </subcellularLocation>
</comment>
<dbReference type="Gene3D" id="3.10.105.10">
    <property type="entry name" value="Dipeptide-binding Protein, Domain 3"/>
    <property type="match status" value="1"/>
</dbReference>
<feature type="chain" id="PRO_5016445160" evidence="3">
    <location>
        <begin position="27"/>
        <end position="519"/>
    </location>
</feature>
<organism evidence="5 6">
    <name type="scientific">Pseudaminobacter salicylatoxidans</name>
    <dbReference type="NCBI Taxonomy" id="93369"/>
    <lineage>
        <taxon>Bacteria</taxon>
        <taxon>Pseudomonadati</taxon>
        <taxon>Pseudomonadota</taxon>
        <taxon>Alphaproteobacteria</taxon>
        <taxon>Hyphomicrobiales</taxon>
        <taxon>Phyllobacteriaceae</taxon>
        <taxon>Pseudaminobacter</taxon>
    </lineage>
</organism>
<dbReference type="PIRSF" id="PIRSF002741">
    <property type="entry name" value="MppA"/>
    <property type="match status" value="1"/>
</dbReference>